<feature type="binding site" evidence="15">
    <location>
        <position position="214"/>
    </location>
    <ligand>
        <name>Zn(2+)</name>
        <dbReference type="ChEBI" id="CHEBI:29105"/>
        <label>1</label>
    </ligand>
</feature>
<evidence type="ECO:0000256" key="3">
    <source>
        <dbReference type="ARBA" id="ARBA00022516"/>
    </source>
</evidence>
<dbReference type="EC" id="1.-.-.-" evidence="14"/>
<evidence type="ECO:0000256" key="6">
    <source>
        <dbReference type="ARBA" id="ARBA00022824"/>
    </source>
</evidence>
<evidence type="ECO:0000256" key="10">
    <source>
        <dbReference type="ARBA" id="ARBA00023002"/>
    </source>
</evidence>
<evidence type="ECO:0000256" key="15">
    <source>
        <dbReference type="PIRSR" id="PIRSR005149-1"/>
    </source>
</evidence>
<comment type="similarity">
    <text evidence="2 14">Belongs to the sterol desaturase family. SCS7 subfamily.</text>
</comment>
<evidence type="ECO:0000256" key="8">
    <source>
        <dbReference type="ARBA" id="ARBA00022833"/>
    </source>
</evidence>
<evidence type="ECO:0000256" key="4">
    <source>
        <dbReference type="ARBA" id="ARBA00022692"/>
    </source>
</evidence>
<feature type="binding site" evidence="15">
    <location>
        <position position="314"/>
    </location>
    <ligand>
        <name>Zn(2+)</name>
        <dbReference type="ChEBI" id="CHEBI:29105"/>
        <label>1</label>
    </ligand>
</feature>
<feature type="binding site" evidence="15">
    <location>
        <position position="235"/>
    </location>
    <ligand>
        <name>Zn(2+)</name>
        <dbReference type="ChEBI" id="CHEBI:29105"/>
        <label>1</label>
    </ligand>
</feature>
<accession>A0A8S1CKE9</accession>
<feature type="binding site" evidence="15">
    <location>
        <position position="315"/>
    </location>
    <ligand>
        <name>Zn(2+)</name>
        <dbReference type="ChEBI" id="CHEBI:29105"/>
        <label>1</label>
    </ligand>
</feature>
<comment type="function">
    <text evidence="14">Catalyzes stereospecific hydroxylation of free fatty acids at the C-2 position to produce (R)-2-hydroxy fatty acids, which are building blocks of sphingolipids and glycosphingolipids common in neural tissue and epidermis. Plays an essential role in the synthesis of galactosphingolipids of the myelin sheath. Responsible for the synthesis of sphingolipids and glycosphingolipids involved in the formation of epidermal lamellar bodies critical for skin permeability barrier. Participates in the synthesis of glycosphingolipids and a fraction of type II wax diesters in sebaceous gland, specifically regulating hair follicle homeostasis. Involved in the synthesis of sphingolipids of plasma membrane rafts, controlling lipid raft mobility and trafficking of raft-associated proteins.</text>
</comment>
<dbReference type="AlphaFoldDB" id="A0A8S1CKE9"/>
<sequence length="349" mass="40062">MGKGNKQKSDQQFLVTHKGVAYDIAPFLAQHPGGLAHVEPYRGKNISHLLKSRHGSTESESSLVHSLSATYLLNQYRISDDPKDKDLANNNKTTNGVKTKQSPEEKPGEVEDLEHFVDWRKGMLNQVASLGPKYSQWVNLPVDKHLILFDNPTLEKMSRAKWYYVPIFWIPIFFAFLYVHYSGGFSHVTTICGLVLGAFLWTALEYTLHRWLFHMEPPSHSPRLITFHFLIHGIHHKVPFDGTRLVFPPAGSSILGMVLYLIFRTILPTSILNSTAAGVTLGYMFYDMFHYYLHFGAPKPSSHFYYMKRYHNQHHFSQHESGYGITSPLWDVVFDTKIVLKKLAKAIKW</sequence>
<feature type="domain" description="Cytochrome b5 heme-binding" evidence="19">
    <location>
        <begin position="1"/>
        <end position="82"/>
    </location>
</feature>
<dbReference type="PROSITE" id="PS50255">
    <property type="entry name" value="CYTOCHROME_B5_2"/>
    <property type="match status" value="1"/>
</dbReference>
<dbReference type="GO" id="GO:0006633">
    <property type="term" value="P:fatty acid biosynthetic process"/>
    <property type="evidence" value="ECO:0007669"/>
    <property type="project" value="UniProtKB-KW"/>
</dbReference>
<evidence type="ECO:0000256" key="5">
    <source>
        <dbReference type="ARBA" id="ARBA00022723"/>
    </source>
</evidence>
<name>A0A8S1CKE9_9INSE</name>
<feature type="transmembrane region" description="Helical" evidence="18">
    <location>
        <begin position="275"/>
        <end position="293"/>
    </location>
</feature>
<comment type="caution">
    <text evidence="20">The sequence shown here is derived from an EMBL/GenBank/DDBJ whole genome shotgun (WGS) entry which is preliminary data.</text>
</comment>
<protein>
    <recommendedName>
        <fullName evidence="14">Fatty acid 2-hydroxylase</fullName>
        <ecNumber evidence="14">1.-.-.-</ecNumber>
    </recommendedName>
</protein>
<feature type="transmembrane region" description="Helical" evidence="18">
    <location>
        <begin position="187"/>
        <end position="208"/>
    </location>
</feature>
<feature type="region of interest" description="Disordered" evidence="17">
    <location>
        <begin position="82"/>
        <end position="109"/>
    </location>
</feature>
<evidence type="ECO:0000256" key="17">
    <source>
        <dbReference type="SAM" id="MobiDB-lite"/>
    </source>
</evidence>
<keyword evidence="14 16" id="KW-0408">Iron</keyword>
<evidence type="ECO:0000256" key="16">
    <source>
        <dbReference type="PIRSR" id="PIRSR005149-50"/>
    </source>
</evidence>
<evidence type="ECO:0000313" key="21">
    <source>
        <dbReference type="Proteomes" id="UP000494165"/>
    </source>
</evidence>
<dbReference type="Pfam" id="PF04116">
    <property type="entry name" value="FA_hydroxylase"/>
    <property type="match status" value="1"/>
</dbReference>
<evidence type="ECO:0000256" key="2">
    <source>
        <dbReference type="ARBA" id="ARBA00005747"/>
    </source>
</evidence>
<evidence type="ECO:0000256" key="14">
    <source>
        <dbReference type="PIRNR" id="PIRNR005149"/>
    </source>
</evidence>
<dbReference type="InterPro" id="IPR036400">
    <property type="entry name" value="Cyt_B5-like_heme/steroid_sf"/>
</dbReference>
<feature type="binding site" evidence="15">
    <location>
        <position position="236"/>
    </location>
    <ligand>
        <name>Zn(2+)</name>
        <dbReference type="ChEBI" id="CHEBI:29105"/>
        <label>1</label>
    </ligand>
</feature>
<feature type="binding site" description="axial binding residue" evidence="16">
    <location>
        <position position="65"/>
    </location>
    <ligand>
        <name>heme</name>
        <dbReference type="ChEBI" id="CHEBI:30413"/>
    </ligand>
    <ligandPart>
        <name>Fe</name>
        <dbReference type="ChEBI" id="CHEBI:18248"/>
    </ligandPart>
</feature>
<keyword evidence="7 14" id="KW-0276">Fatty acid metabolism</keyword>
<dbReference type="EMBL" id="CADEPI010000044">
    <property type="protein sequence ID" value="CAB3369328.1"/>
    <property type="molecule type" value="Genomic_DNA"/>
</dbReference>
<dbReference type="GO" id="GO:0005789">
    <property type="term" value="C:endoplasmic reticulum membrane"/>
    <property type="evidence" value="ECO:0007669"/>
    <property type="project" value="UniProtKB-SubCell"/>
</dbReference>
<reference evidence="20 21" key="1">
    <citation type="submission" date="2020-04" db="EMBL/GenBank/DDBJ databases">
        <authorList>
            <person name="Alioto T."/>
            <person name="Alioto T."/>
            <person name="Gomez Garrido J."/>
        </authorList>
    </citation>
    <scope>NUCLEOTIDE SEQUENCE [LARGE SCALE GENOMIC DNA]</scope>
</reference>
<evidence type="ECO:0000256" key="7">
    <source>
        <dbReference type="ARBA" id="ARBA00022832"/>
    </source>
</evidence>
<feature type="binding site" description="axial binding residue" evidence="16">
    <location>
        <position position="31"/>
    </location>
    <ligand>
        <name>heme</name>
        <dbReference type="ChEBI" id="CHEBI:30413"/>
    </ligand>
    <ligandPart>
        <name>Fe</name>
        <dbReference type="ChEBI" id="CHEBI:18248"/>
    </ligandPart>
</feature>
<dbReference type="PANTHER" id="PTHR12863:SF1">
    <property type="entry name" value="FATTY ACID 2-HYDROXYLASE"/>
    <property type="match status" value="1"/>
</dbReference>
<comment type="subcellular location">
    <subcellularLocation>
        <location evidence="1">Endoplasmic reticulum membrane</location>
        <topology evidence="1">Multi-pass membrane protein</topology>
    </subcellularLocation>
</comment>
<keyword evidence="4 18" id="KW-0812">Transmembrane</keyword>
<comment type="cofactor">
    <cofactor evidence="16">
        <name>Fe cation</name>
        <dbReference type="ChEBI" id="CHEBI:24875"/>
    </cofactor>
</comment>
<keyword evidence="21" id="KW-1185">Reference proteome</keyword>
<keyword evidence="9 18" id="KW-1133">Transmembrane helix</keyword>
<dbReference type="PIRSF" id="PIRSF005149">
    <property type="entry name" value="IPC-B_HD"/>
    <property type="match status" value="1"/>
</dbReference>
<proteinExistence type="inferred from homology"/>
<dbReference type="InterPro" id="IPR006694">
    <property type="entry name" value="Fatty_acid_hydroxylase"/>
</dbReference>
<dbReference type="GO" id="GO:0005506">
    <property type="term" value="F:iron ion binding"/>
    <property type="evidence" value="ECO:0007669"/>
    <property type="project" value="UniProtKB-UniRule"/>
</dbReference>
<gene>
    <name evidence="20" type="ORF">CLODIP_2_CD05669</name>
</gene>
<evidence type="ECO:0000256" key="1">
    <source>
        <dbReference type="ARBA" id="ARBA00004477"/>
    </source>
</evidence>
<evidence type="ECO:0000313" key="20">
    <source>
        <dbReference type="EMBL" id="CAB3369328.1"/>
    </source>
</evidence>
<evidence type="ECO:0000256" key="9">
    <source>
        <dbReference type="ARBA" id="ARBA00022989"/>
    </source>
</evidence>
<feature type="binding site" evidence="15">
    <location>
        <position position="311"/>
    </location>
    <ligand>
        <name>Zn(2+)</name>
        <dbReference type="ChEBI" id="CHEBI:29105"/>
        <label>1</label>
    </ligand>
</feature>
<comment type="cofactor">
    <cofactor evidence="14 15">
        <name>Zn(2+)</name>
        <dbReference type="ChEBI" id="CHEBI:29105"/>
    </cofactor>
    <text evidence="14 15">Binds 2 Zn(2+) ions per subunit that likely form a catalytic dimetal center.</text>
</comment>
<evidence type="ECO:0000256" key="11">
    <source>
        <dbReference type="ARBA" id="ARBA00023098"/>
    </source>
</evidence>
<evidence type="ECO:0000256" key="12">
    <source>
        <dbReference type="ARBA" id="ARBA00023136"/>
    </source>
</evidence>
<dbReference type="GO" id="GO:0080132">
    <property type="term" value="F:fatty acid 2-hydroxylase activity"/>
    <property type="evidence" value="ECO:0007669"/>
    <property type="project" value="InterPro"/>
</dbReference>
<keyword evidence="8 15" id="KW-0862">Zinc</keyword>
<dbReference type="OrthoDB" id="2204368at2759"/>
<dbReference type="Gene3D" id="3.10.120.10">
    <property type="entry name" value="Cytochrome b5-like heme/steroid binding domain"/>
    <property type="match status" value="1"/>
</dbReference>
<evidence type="ECO:0000259" key="19">
    <source>
        <dbReference type="PROSITE" id="PS50255"/>
    </source>
</evidence>
<feature type="binding site" evidence="15">
    <location>
        <position position="290"/>
    </location>
    <ligand>
        <name>Zn(2+)</name>
        <dbReference type="ChEBI" id="CHEBI:29105"/>
        <label>1</label>
    </ligand>
</feature>
<feature type="compositionally biased region" description="Low complexity" evidence="17">
    <location>
        <begin position="89"/>
        <end position="100"/>
    </location>
</feature>
<keyword evidence="6 14" id="KW-0256">Endoplasmic reticulum</keyword>
<keyword evidence="16" id="KW-0349">Heme</keyword>
<keyword evidence="13 14" id="KW-0275">Fatty acid biosynthesis</keyword>
<evidence type="ECO:0000256" key="13">
    <source>
        <dbReference type="ARBA" id="ARBA00023160"/>
    </source>
</evidence>
<feature type="transmembrane region" description="Helical" evidence="18">
    <location>
        <begin position="245"/>
        <end position="263"/>
    </location>
</feature>
<dbReference type="SUPFAM" id="SSF55856">
    <property type="entry name" value="Cytochrome b5-like heme/steroid binding domain"/>
    <property type="match status" value="1"/>
</dbReference>
<feature type="transmembrane region" description="Helical" evidence="18">
    <location>
        <begin position="162"/>
        <end position="181"/>
    </location>
</feature>
<keyword evidence="11 14" id="KW-0443">Lipid metabolism</keyword>
<keyword evidence="12 14" id="KW-0472">Membrane</keyword>
<organism evidence="20 21">
    <name type="scientific">Cloeon dipterum</name>
    <dbReference type="NCBI Taxonomy" id="197152"/>
    <lineage>
        <taxon>Eukaryota</taxon>
        <taxon>Metazoa</taxon>
        <taxon>Ecdysozoa</taxon>
        <taxon>Arthropoda</taxon>
        <taxon>Hexapoda</taxon>
        <taxon>Insecta</taxon>
        <taxon>Pterygota</taxon>
        <taxon>Palaeoptera</taxon>
        <taxon>Ephemeroptera</taxon>
        <taxon>Pisciforma</taxon>
        <taxon>Baetidae</taxon>
        <taxon>Cloeon</taxon>
    </lineage>
</organism>
<keyword evidence="5 14" id="KW-0479">Metal-binding</keyword>
<keyword evidence="10 14" id="KW-0560">Oxidoreductase</keyword>
<dbReference type="Pfam" id="PF00173">
    <property type="entry name" value="Cyt-b5"/>
    <property type="match status" value="1"/>
</dbReference>
<feature type="binding site" evidence="15">
    <location>
        <position position="209"/>
    </location>
    <ligand>
        <name>Zn(2+)</name>
        <dbReference type="ChEBI" id="CHEBI:29105"/>
        <label>1</label>
    </ligand>
</feature>
<dbReference type="InterPro" id="IPR001199">
    <property type="entry name" value="Cyt_B5-like_heme/steroid-bd"/>
</dbReference>
<feature type="binding site" evidence="15">
    <location>
        <position position="232"/>
    </location>
    <ligand>
        <name>Zn(2+)</name>
        <dbReference type="ChEBI" id="CHEBI:29105"/>
        <label>1</label>
    </ligand>
</feature>
<evidence type="ECO:0000256" key="18">
    <source>
        <dbReference type="SAM" id="Phobius"/>
    </source>
</evidence>
<feature type="binding site" evidence="15">
    <location>
        <position position="294"/>
    </location>
    <ligand>
        <name>Zn(2+)</name>
        <dbReference type="ChEBI" id="CHEBI:29105"/>
        <label>1</label>
    </ligand>
</feature>
<dbReference type="PANTHER" id="PTHR12863">
    <property type="entry name" value="FATTY ACID HYDROXYLASE"/>
    <property type="match status" value="1"/>
</dbReference>
<keyword evidence="3 14" id="KW-0444">Lipid biosynthesis</keyword>
<dbReference type="Proteomes" id="UP000494165">
    <property type="component" value="Unassembled WGS sequence"/>
</dbReference>
<dbReference type="InterPro" id="IPR014430">
    <property type="entry name" value="Scs7"/>
</dbReference>